<dbReference type="EMBL" id="CP011102">
    <property type="protein sequence ID" value="AQY50470.1"/>
    <property type="molecule type" value="Genomic_DNA"/>
</dbReference>
<keyword evidence="1" id="KW-0175">Coiled coil</keyword>
<sequence>MKKGIGALLLGLILLLAACGDNEDAISVKDTDIKNPFKSSTVQADEFGKSSLKGNVSSGAKVTLERKPVEVNKDGSFKVTLENYEDEEVYYSVEVNEENRHWNSFLITVEPSIAKIKANDSEEEKEQQELVTKAKAALAKAEKSLNRNDLDSATSLVDKIGMGYLDNLLEQRDALELKIKAKEDKEAKASEIATAKNNASEISYNMLKKNADTYMGKPYYAKGEVIQAIEDGGTTLLRVNITQGDYVWEDTVAVIYDGITDAVEDDIIEVYGTIYGNYSYDTTIGGSATIPGITATSLTVVK</sequence>
<name>A0A1S7FSU5_9LIST</name>
<dbReference type="Proteomes" id="UP000223060">
    <property type="component" value="Chromosome"/>
</dbReference>
<evidence type="ECO:0000256" key="1">
    <source>
        <dbReference type="SAM" id="Coils"/>
    </source>
</evidence>
<reference evidence="4" key="1">
    <citation type="submission" date="2015-03" db="EMBL/GenBank/DDBJ databases">
        <authorList>
            <person name="Ferrari E."/>
            <person name="Walter M.C."/>
            <person name="Huptas C."/>
            <person name="Scherer S."/>
            <person name="Mueller-Herbst S."/>
        </authorList>
    </citation>
    <scope>NUCLEOTIDE SEQUENCE [LARGE SCALE GENOMIC DNA]</scope>
    <source>
        <strain evidence="4">LWP01</strain>
    </source>
</reference>
<dbReference type="RefSeq" id="WP_036058565.1">
    <property type="nucleotide sequence ID" value="NZ_CP011102.1"/>
</dbReference>
<accession>A0A1S7FYW2</accession>
<evidence type="ECO:0000313" key="3">
    <source>
        <dbReference type="EMBL" id="AQY50470.1"/>
    </source>
</evidence>
<feature type="chain" id="PRO_5038968873" description="Lipoprotein" evidence="2">
    <location>
        <begin position="21"/>
        <end position="302"/>
    </location>
</feature>
<gene>
    <name evidence="3" type="ORF">UE46_05135</name>
</gene>
<keyword evidence="2" id="KW-0732">Signal</keyword>
<keyword evidence="4" id="KW-1185">Reference proteome</keyword>
<organism evidence="3 4">
    <name type="scientific">Listeria weihenstephanensis</name>
    <dbReference type="NCBI Taxonomy" id="1006155"/>
    <lineage>
        <taxon>Bacteria</taxon>
        <taxon>Bacillati</taxon>
        <taxon>Bacillota</taxon>
        <taxon>Bacilli</taxon>
        <taxon>Bacillales</taxon>
        <taxon>Listeriaceae</taxon>
        <taxon>Listeria</taxon>
    </lineage>
</organism>
<evidence type="ECO:0000313" key="4">
    <source>
        <dbReference type="Proteomes" id="UP000223060"/>
    </source>
</evidence>
<dbReference type="KEGG" id="lwi:UE46_05135"/>
<dbReference type="AlphaFoldDB" id="A0A1S7FSU5"/>
<feature type="coiled-coil region" evidence="1">
    <location>
        <begin position="124"/>
        <end position="185"/>
    </location>
</feature>
<evidence type="ECO:0000256" key="2">
    <source>
        <dbReference type="SAM" id="SignalP"/>
    </source>
</evidence>
<feature type="signal peptide" evidence="2">
    <location>
        <begin position="1"/>
        <end position="20"/>
    </location>
</feature>
<proteinExistence type="predicted"/>
<protein>
    <recommendedName>
        <fullName evidence="5">Lipoprotein</fullName>
    </recommendedName>
</protein>
<dbReference type="PROSITE" id="PS51257">
    <property type="entry name" value="PROKAR_LIPOPROTEIN"/>
    <property type="match status" value="1"/>
</dbReference>
<evidence type="ECO:0008006" key="5">
    <source>
        <dbReference type="Google" id="ProtNLM"/>
    </source>
</evidence>
<accession>A0A1S7FSU5</accession>